<dbReference type="PANTHER" id="PTHR43177">
    <property type="entry name" value="PROTEIN NRFC"/>
    <property type="match status" value="1"/>
</dbReference>
<dbReference type="EMBL" id="CR555306">
    <property type="protein sequence ID" value="CAI09328.1"/>
    <property type="molecule type" value="Genomic_DNA"/>
</dbReference>
<proteinExistence type="predicted"/>
<keyword evidence="10" id="KW-1185">Reference proteome</keyword>
<evidence type="ECO:0000256" key="6">
    <source>
        <dbReference type="ARBA" id="ARBA00023004"/>
    </source>
</evidence>
<dbReference type="STRING" id="76114.ebA5630"/>
<evidence type="ECO:0000313" key="10">
    <source>
        <dbReference type="Proteomes" id="UP000006552"/>
    </source>
</evidence>
<dbReference type="GO" id="GO:0051539">
    <property type="term" value="F:4 iron, 4 sulfur cluster binding"/>
    <property type="evidence" value="ECO:0007669"/>
    <property type="project" value="UniProtKB-KW"/>
</dbReference>
<dbReference type="PANTHER" id="PTHR43177:SF3">
    <property type="entry name" value="PROTEIN NRFC HOMOLOG"/>
    <property type="match status" value="1"/>
</dbReference>
<organism evidence="9 10">
    <name type="scientific">Aromatoleum aromaticum (strain DSM 19018 / LMG 30748 / EbN1)</name>
    <name type="common">Azoarcus sp. (strain EbN1)</name>
    <dbReference type="NCBI Taxonomy" id="76114"/>
    <lineage>
        <taxon>Bacteria</taxon>
        <taxon>Pseudomonadati</taxon>
        <taxon>Pseudomonadota</taxon>
        <taxon>Betaproteobacteria</taxon>
        <taxon>Rhodocyclales</taxon>
        <taxon>Rhodocyclaceae</taxon>
        <taxon>Aromatoleum</taxon>
    </lineage>
</organism>
<accession>Q5P036</accession>
<name>Q5P036_AROAE</name>
<dbReference type="HOGENOM" id="CLU_043374_1_0_4"/>
<evidence type="ECO:0000256" key="4">
    <source>
        <dbReference type="ARBA" id="ARBA00022723"/>
    </source>
</evidence>
<keyword evidence="3" id="KW-0004">4Fe-4S</keyword>
<dbReference type="InterPro" id="IPR050954">
    <property type="entry name" value="ET_IronSulfur_Cluster-Binding"/>
</dbReference>
<dbReference type="Pfam" id="PF13247">
    <property type="entry name" value="Fer4_11"/>
    <property type="match status" value="2"/>
</dbReference>
<evidence type="ECO:0000256" key="7">
    <source>
        <dbReference type="ARBA" id="ARBA00023014"/>
    </source>
</evidence>
<sequence>MRWGMVIDLKRCIACYGCQLACKAENGTPPGVFFARLLKHEEGQFPTVRQLFLPVLCNHCEDPPCVEVCPTGASFKCDDGIVDIDPDKCVGCRTCMMACPYGNRYFNDKPQHYFPQGSTPFEEKRTARHQTDVVMKCNFCRDRVKAGKQPACVANCPTVARYFGDLDDPNSEVSRLIKDRGGFPLHPELGTGPSVYYLPA</sequence>
<evidence type="ECO:0000256" key="1">
    <source>
        <dbReference type="ARBA" id="ARBA00001966"/>
    </source>
</evidence>
<dbReference type="RefSeq" id="WP_011238994.1">
    <property type="nucleotide sequence ID" value="NC_006513.1"/>
</dbReference>
<feature type="domain" description="4Fe-4S ferredoxin-type" evidence="8">
    <location>
        <begin position="80"/>
        <end position="109"/>
    </location>
</feature>
<dbReference type="SUPFAM" id="SSF54862">
    <property type="entry name" value="4Fe-4S ferredoxins"/>
    <property type="match status" value="1"/>
</dbReference>
<dbReference type="InterPro" id="IPR054822">
    <property type="entry name" value="DsrO-like"/>
</dbReference>
<keyword evidence="2" id="KW-0813">Transport</keyword>
<feature type="domain" description="4Fe-4S ferredoxin-type" evidence="8">
    <location>
        <begin position="3"/>
        <end position="32"/>
    </location>
</feature>
<dbReference type="TCDB" id="5.A.3.11.1">
    <property type="family name" value="the prokaryotic molybdopterin-containing oxidoreductase (pmo) family"/>
</dbReference>
<dbReference type="InterPro" id="IPR017900">
    <property type="entry name" value="4Fe4S_Fe_S_CS"/>
</dbReference>
<dbReference type="GO" id="GO:0009055">
    <property type="term" value="F:electron transfer activity"/>
    <property type="evidence" value="ECO:0007669"/>
    <property type="project" value="InterPro"/>
</dbReference>
<keyword evidence="6" id="KW-0408">Iron</keyword>
<dbReference type="CDD" id="cd10551">
    <property type="entry name" value="PsrB"/>
    <property type="match status" value="1"/>
</dbReference>
<comment type="cofactor">
    <cofactor evidence="1">
        <name>[4Fe-4S] cluster</name>
        <dbReference type="ChEBI" id="CHEBI:49883"/>
    </cofactor>
</comment>
<keyword evidence="7" id="KW-0411">Iron-sulfur</keyword>
<dbReference type="NCBIfam" id="NF045797">
    <property type="entry name" value="DsrO"/>
    <property type="match status" value="1"/>
</dbReference>
<evidence type="ECO:0000259" key="8">
    <source>
        <dbReference type="PROSITE" id="PS51379"/>
    </source>
</evidence>
<dbReference type="eggNOG" id="COG0437">
    <property type="taxonomic scope" value="Bacteria"/>
</dbReference>
<reference evidence="9 10" key="1">
    <citation type="journal article" date="2005" name="Arch. Microbiol.">
        <title>The genome sequence of an anaerobic aromatic-degrading denitrifying bacterium, strain EbN1.</title>
        <authorList>
            <person name="Rabus R."/>
            <person name="Kube M."/>
            <person name="Heider J."/>
            <person name="Beck A."/>
            <person name="Heitmann K."/>
            <person name="Widdel F."/>
            <person name="Reinhardt R."/>
        </authorList>
    </citation>
    <scope>NUCLEOTIDE SEQUENCE [LARGE SCALE GENOMIC DNA]</scope>
    <source>
        <strain evidence="9 10">EbN1</strain>
    </source>
</reference>
<dbReference type="Proteomes" id="UP000006552">
    <property type="component" value="Chromosome"/>
</dbReference>
<evidence type="ECO:0000256" key="3">
    <source>
        <dbReference type="ARBA" id="ARBA00022485"/>
    </source>
</evidence>
<keyword evidence="5" id="KW-0249">Electron transport</keyword>
<dbReference type="GO" id="GO:0046872">
    <property type="term" value="F:metal ion binding"/>
    <property type="evidence" value="ECO:0007669"/>
    <property type="project" value="UniProtKB-KW"/>
</dbReference>
<dbReference type="PRINTS" id="PR00354">
    <property type="entry name" value="7FE8SFRDOXIN"/>
</dbReference>
<evidence type="ECO:0000256" key="5">
    <source>
        <dbReference type="ARBA" id="ARBA00022982"/>
    </source>
</evidence>
<dbReference type="Gene3D" id="3.30.70.20">
    <property type="match status" value="2"/>
</dbReference>
<dbReference type="PROSITE" id="PS00198">
    <property type="entry name" value="4FE4S_FER_1"/>
    <property type="match status" value="1"/>
</dbReference>
<protein>
    <submittedName>
        <fullName evidence="9">Molybdenum enzyme, medium subunit,related to phenylacetyl-CoA: acceptor oxidoreductase</fullName>
    </submittedName>
</protein>
<dbReference type="KEGG" id="eba:ebA5630"/>
<dbReference type="PROSITE" id="PS51379">
    <property type="entry name" value="4FE4S_FER_2"/>
    <property type="match status" value="2"/>
</dbReference>
<evidence type="ECO:0000313" key="9">
    <source>
        <dbReference type="EMBL" id="CAI09328.1"/>
    </source>
</evidence>
<dbReference type="InterPro" id="IPR000813">
    <property type="entry name" value="7Fe_ferredoxin"/>
</dbReference>
<gene>
    <name evidence="9" type="primary">padC2</name>
    <name evidence="9" type="ORF">ebA5630</name>
</gene>
<dbReference type="InterPro" id="IPR017896">
    <property type="entry name" value="4Fe4S_Fe-S-bd"/>
</dbReference>
<keyword evidence="4" id="KW-0479">Metal-binding</keyword>
<evidence type="ECO:0000256" key="2">
    <source>
        <dbReference type="ARBA" id="ARBA00022448"/>
    </source>
</evidence>
<dbReference type="AlphaFoldDB" id="Q5P036"/>